<accession>A0AAJ5WXG6</accession>
<evidence type="ECO:0000313" key="2">
    <source>
        <dbReference type="Proteomes" id="UP001220610"/>
    </source>
</evidence>
<evidence type="ECO:0008006" key="3">
    <source>
        <dbReference type="Google" id="ProtNLM"/>
    </source>
</evidence>
<gene>
    <name evidence="1" type="ORF">P0Y53_12645</name>
</gene>
<dbReference type="SUPFAM" id="SSF52058">
    <property type="entry name" value="L domain-like"/>
    <property type="match status" value="1"/>
</dbReference>
<dbReference type="Gene3D" id="3.80.10.10">
    <property type="entry name" value="Ribonuclease Inhibitor"/>
    <property type="match status" value="1"/>
</dbReference>
<evidence type="ECO:0000313" key="1">
    <source>
        <dbReference type="EMBL" id="WEK38348.1"/>
    </source>
</evidence>
<name>A0AAJ5WXG6_9BACT</name>
<dbReference type="InterPro" id="IPR032675">
    <property type="entry name" value="LRR_dom_sf"/>
</dbReference>
<organism evidence="1 2">
    <name type="scientific">Candidatus Pseudobacter hemicellulosilyticus</name>
    <dbReference type="NCBI Taxonomy" id="3121375"/>
    <lineage>
        <taxon>Bacteria</taxon>
        <taxon>Pseudomonadati</taxon>
        <taxon>Bacteroidota</taxon>
        <taxon>Chitinophagia</taxon>
        <taxon>Chitinophagales</taxon>
        <taxon>Chitinophagaceae</taxon>
        <taxon>Pseudobacter</taxon>
    </lineage>
</organism>
<proteinExistence type="predicted"/>
<sequence length="496" mass="55640">MKNIILIVLAFQLTVLHSCKKEELKVVDVPVEIDENSPEYQGYLAERAMQFIRMYRFEKLGDLMEKIQDAAVKSNLGDSLVVYRAKAKLEGLYYVTAANDSLYFVDPNMALNAATRTILYLDFSNQPAYLVNAKGVLHGFAHFPNASSMEVINSMATGLKQLETMPELQTLTWNYEQSKFEEWYPTEVFEPSLFAADLSGNTKLHQVSLTGVDIAPVVFPKQQLTQLYLNNSRVNTNSNLNTVNAEQVQIDNPIAAGPELALEASAINSLRINYGAFTTIDVSKSKLESLTLNYLDKLEKLTLNPELTTLKVEMLMYDNDYRGSLTQLNSIPAGIRSLFLSTRRLDNQDFSGFRQLDYLRLEGAVQAYNQLQLPTGLQTLYLVQGTKDQLDLSAASQLTELYLASFKVAAATIQAPASIERLSLYGAGDITTLDLSHVLNLKLLSLSNNPSLMEVKLPNNLQEQDFAANFSRLTVKRGCVFINAPEWLTNYIYYFD</sequence>
<dbReference type="Proteomes" id="UP001220610">
    <property type="component" value="Chromosome"/>
</dbReference>
<reference evidence="1" key="1">
    <citation type="submission" date="2023-03" db="EMBL/GenBank/DDBJ databases">
        <title>Andean soil-derived lignocellulolytic bacterial consortium as a source of novel taxa and putative plastic-active enzymes.</title>
        <authorList>
            <person name="Diaz-Garcia L."/>
            <person name="Chuvochina M."/>
            <person name="Feuerriegel G."/>
            <person name="Bunk B."/>
            <person name="Sproer C."/>
            <person name="Streit W.R."/>
            <person name="Rodriguez L.M."/>
            <person name="Overmann J."/>
            <person name="Jimenez D.J."/>
        </authorList>
    </citation>
    <scope>NUCLEOTIDE SEQUENCE</scope>
    <source>
        <strain evidence="1">MAG 7</strain>
    </source>
</reference>
<dbReference type="EMBL" id="CP119311">
    <property type="protein sequence ID" value="WEK38348.1"/>
    <property type="molecule type" value="Genomic_DNA"/>
</dbReference>
<dbReference type="AlphaFoldDB" id="A0AAJ5WXG6"/>
<protein>
    <recommendedName>
        <fullName evidence="3">Leucine-rich repeat domain-containing protein</fullName>
    </recommendedName>
</protein>